<dbReference type="PANTHER" id="PTHR40051">
    <property type="entry name" value="IG HYPOTHETICAL 15966"/>
    <property type="match status" value="1"/>
</dbReference>
<dbReference type="RefSeq" id="WP_167872815.1">
    <property type="nucleotide sequence ID" value="NZ_CP048852.1"/>
</dbReference>
<dbReference type="KEGG" id="bteq:G4P54_12410"/>
<reference evidence="1 2" key="1">
    <citation type="submission" date="2020-02" db="EMBL/GenBank/DDBJ databases">
        <title>Genome sequencing, annotation and comparative genomic analysis of Bacillus tequilensis EA-CB0015, an effective biological control agent against Pseudocercospora fijiensis in banana plants.</title>
        <authorList>
            <person name="Cuellar-Gaviria T.Z."/>
            <person name="Ju K.-S."/>
            <person name="Villegas-Escobar V."/>
        </authorList>
    </citation>
    <scope>NUCLEOTIDE SEQUENCE [LARGE SCALE GENOMIC DNA]</scope>
    <source>
        <strain evidence="1 2">EA-CB0015</strain>
    </source>
</reference>
<protein>
    <submittedName>
        <fullName evidence="1">YolD-like family protein</fullName>
    </submittedName>
</protein>
<keyword evidence="2" id="KW-1185">Reference proteome</keyword>
<gene>
    <name evidence="1" type="ORF">G4P54_12410</name>
</gene>
<dbReference type="Proteomes" id="UP000501914">
    <property type="component" value="Chromosome"/>
</dbReference>
<accession>A0A6H0WMM2</accession>
<proteinExistence type="predicted"/>
<evidence type="ECO:0000313" key="1">
    <source>
        <dbReference type="EMBL" id="QIW80543.1"/>
    </source>
</evidence>
<dbReference type="AlphaFoldDB" id="A0A6H0WMM2"/>
<dbReference type="Pfam" id="PF08863">
    <property type="entry name" value="YolD"/>
    <property type="match status" value="1"/>
</dbReference>
<sequence>MNDHLKRGNLLWEGSRMFLPEHKQSLLERKRHKQKLQKPILDRDKLEEMNQTLCAAMEFAQNITVSCFQDGEIVRCTGKICRYEEFEKTVWIKGDEDRLYKLKLDQVLDIVL</sequence>
<organism evidence="1 2">
    <name type="scientific">Bacillus tequilensis</name>
    <dbReference type="NCBI Taxonomy" id="227866"/>
    <lineage>
        <taxon>Bacteria</taxon>
        <taxon>Bacillati</taxon>
        <taxon>Bacillota</taxon>
        <taxon>Bacilli</taxon>
        <taxon>Bacillales</taxon>
        <taxon>Bacillaceae</taxon>
        <taxon>Bacillus</taxon>
    </lineage>
</organism>
<dbReference type="InterPro" id="IPR014962">
    <property type="entry name" value="YolD"/>
</dbReference>
<evidence type="ECO:0000313" key="2">
    <source>
        <dbReference type="Proteomes" id="UP000501914"/>
    </source>
</evidence>
<dbReference type="EMBL" id="CP048852">
    <property type="protein sequence ID" value="QIW80543.1"/>
    <property type="molecule type" value="Genomic_DNA"/>
</dbReference>
<name>A0A6H0WMM2_9BACI</name>
<dbReference type="PANTHER" id="PTHR40051:SF1">
    <property type="entry name" value="YOLD-LIKE FAMILY PROTEIN"/>
    <property type="match status" value="1"/>
</dbReference>